<dbReference type="GO" id="GO:0019369">
    <property type="term" value="P:arachidonate metabolic process"/>
    <property type="evidence" value="ECO:0007669"/>
    <property type="project" value="TreeGrafter"/>
</dbReference>
<feature type="region of interest" description="Disordered" evidence="3">
    <location>
        <begin position="42"/>
        <end position="120"/>
    </location>
</feature>
<dbReference type="Pfam" id="PF01734">
    <property type="entry name" value="Patatin"/>
    <property type="match status" value="1"/>
</dbReference>
<feature type="compositionally biased region" description="Basic residues" evidence="3">
    <location>
        <begin position="60"/>
        <end position="69"/>
    </location>
</feature>
<dbReference type="AlphaFoldDB" id="A0A176ZZC2"/>
<dbReference type="VEuPathDB" id="FungiDB:GMDG_03098"/>
<evidence type="ECO:0000256" key="2">
    <source>
        <dbReference type="PROSITE-ProRule" id="PRU01161"/>
    </source>
</evidence>
<evidence type="ECO:0000313" key="5">
    <source>
        <dbReference type="EMBL" id="OAF55369.2"/>
    </source>
</evidence>
<accession>A0A176ZZC2</accession>
<feature type="region of interest" description="Disordered" evidence="3">
    <location>
        <begin position="580"/>
        <end position="646"/>
    </location>
</feature>
<reference evidence="5" key="1">
    <citation type="submission" date="2016-03" db="EMBL/GenBank/DDBJ databases">
        <title>Updated assembly of Pseudogymnoascus destructans, the fungus causing white-nose syndrome of bats.</title>
        <authorList>
            <person name="Palmer J.M."/>
            <person name="Drees K.P."/>
            <person name="Foster J.T."/>
            <person name="Lindner D.L."/>
        </authorList>
    </citation>
    <scope>NUCLEOTIDE SEQUENCE [LARGE SCALE GENOMIC DNA]</scope>
    <source>
        <strain evidence="5">20631-21</strain>
    </source>
</reference>
<dbReference type="GO" id="GO:0046486">
    <property type="term" value="P:glycerolipid metabolic process"/>
    <property type="evidence" value="ECO:0007669"/>
    <property type="project" value="UniProtKB-ARBA"/>
</dbReference>
<feature type="compositionally biased region" description="Polar residues" evidence="3">
    <location>
        <begin position="623"/>
        <end position="632"/>
    </location>
</feature>
<dbReference type="EMBL" id="KV441409">
    <property type="protein sequence ID" value="OAF55369.2"/>
    <property type="molecule type" value="Genomic_DNA"/>
</dbReference>
<dbReference type="GeneID" id="36291395"/>
<feature type="compositionally biased region" description="Basic residues" evidence="3">
    <location>
        <begin position="79"/>
        <end position="90"/>
    </location>
</feature>
<dbReference type="eggNOG" id="KOG4231">
    <property type="taxonomic scope" value="Eukaryota"/>
</dbReference>
<proteinExistence type="predicted"/>
<feature type="compositionally biased region" description="Pro residues" evidence="3">
    <location>
        <begin position="541"/>
        <end position="550"/>
    </location>
</feature>
<dbReference type="PANTHER" id="PTHR24185:SF4">
    <property type="entry name" value="SERINE HYDROLASE, PUTATIVE (AFU_ORTHOLOGUE AFUA_2G07870)-RELATED"/>
    <property type="match status" value="1"/>
</dbReference>
<organism evidence="5">
    <name type="scientific">Pseudogymnoascus destructans</name>
    <dbReference type="NCBI Taxonomy" id="655981"/>
    <lineage>
        <taxon>Eukaryota</taxon>
        <taxon>Fungi</taxon>
        <taxon>Dikarya</taxon>
        <taxon>Ascomycota</taxon>
        <taxon>Pezizomycotina</taxon>
        <taxon>Leotiomycetes</taxon>
        <taxon>Thelebolales</taxon>
        <taxon>Thelebolaceae</taxon>
        <taxon>Pseudogymnoascus</taxon>
    </lineage>
</organism>
<dbReference type="PANTHER" id="PTHR24185">
    <property type="entry name" value="CALCIUM-INDEPENDENT PHOSPHOLIPASE A2-GAMMA"/>
    <property type="match status" value="1"/>
</dbReference>
<dbReference type="RefSeq" id="XP_024320669.1">
    <property type="nucleotide sequence ID" value="XM_024471908.1"/>
</dbReference>
<evidence type="ECO:0000259" key="4">
    <source>
        <dbReference type="PROSITE" id="PS51635"/>
    </source>
</evidence>
<dbReference type="Proteomes" id="UP000077154">
    <property type="component" value="Unassembled WGS sequence"/>
</dbReference>
<dbReference type="InterPro" id="IPR002641">
    <property type="entry name" value="PNPLA_dom"/>
</dbReference>
<evidence type="ECO:0000256" key="3">
    <source>
        <dbReference type="SAM" id="MobiDB-lite"/>
    </source>
</evidence>
<feature type="compositionally biased region" description="Polar residues" evidence="3">
    <location>
        <begin position="101"/>
        <end position="115"/>
    </location>
</feature>
<dbReference type="InterPro" id="IPR016035">
    <property type="entry name" value="Acyl_Trfase/lysoPLipase"/>
</dbReference>
<dbReference type="PROSITE" id="PS51635">
    <property type="entry name" value="PNPLA"/>
    <property type="match status" value="1"/>
</dbReference>
<name>A0A176ZZC2_9PEZI</name>
<feature type="region of interest" description="Disordered" evidence="3">
    <location>
        <begin position="669"/>
        <end position="726"/>
    </location>
</feature>
<evidence type="ECO:0000256" key="1">
    <source>
        <dbReference type="ARBA" id="ARBA00023098"/>
    </source>
</evidence>
<dbReference type="CDD" id="cd07216">
    <property type="entry name" value="Pat17_PNPLA8_PNPLA9_like3"/>
    <property type="match status" value="1"/>
</dbReference>
<keyword evidence="1" id="KW-0443">Lipid metabolism</keyword>
<sequence length="726" mass="79520">MYLVPSPTGVSMLRSSTPLTPLRSARYGYTNSTVLLPYRAYKDDPRQQPTPQLNRSQDHHNHHNHHNHHTHTEPTNPNKQRRGGSYRHRYPTLLASPGDNKGSSPTEATMETSTGLRRKDTTKGAPLRILSLDGGGVRGYSVFIILQELMHRTFVEIEGRAPKRSEIPKPCDHFDLIVGTGTGGLIAIMLGRLRLDLETCKEVYVRMTRKVFETDKTIAGIPYRSTLFKASKLEEAIRECVGEHTVFQSEGNDGEAFEDVQSPVAYPLGRGDSGRSEGVRRHHSNASMLSFSARGPRSTYGERKWGSEARYGDANALLYDSRENRTKTAVTAVYQNTPKGAPPALLRSYDSRKEPAPEFNCTIWQAGRATSATGLAFKPIQIGQSVFIDEVHGRFNPAPIALDEVTVNEYPGRPVGTFVSIGTGKRPANTDAQGHLWYDDFLGDFAEARRRLIAKIEGCETTHLSMPALLAARNVEIDAYIRLNVEVGVGDFGMNEWGRLADISTSTRRYLARPDVQAMSLNAATRLARIYLTRLRSRDPAAPPPLVPPPRDPRRMTLQNVPEAPYPSFAAELPAEVPAESAAAPAARPSKRRSYDLGAESLGVPSPIRGSPRTSDDGRPVSALSTAPTNSTTGGGGGDRLTSHAPTPAQYWTAGGQDKIAIVAEDEQQGNGRMEPPPLPPKTPIMGVREHRRGPSPVSTLGPPYPLDDGPPPVVNMARKPEWNGR</sequence>
<dbReference type="Gene3D" id="3.40.1090.10">
    <property type="entry name" value="Cytosolic phospholipase A2 catalytic domain"/>
    <property type="match status" value="1"/>
</dbReference>
<feature type="domain" description="PNPLA" evidence="4">
    <location>
        <begin position="130"/>
        <end position="404"/>
    </location>
</feature>
<feature type="region of interest" description="Disordered" evidence="3">
    <location>
        <begin position="538"/>
        <end position="559"/>
    </location>
</feature>
<dbReference type="OrthoDB" id="630895at2759"/>
<dbReference type="GO" id="GO:0047499">
    <property type="term" value="F:calcium-independent phospholipase A2 activity"/>
    <property type="evidence" value="ECO:0007669"/>
    <property type="project" value="TreeGrafter"/>
</dbReference>
<comment type="caution">
    <text evidence="2">Lacks conserved residue(s) required for the propagation of feature annotation.</text>
</comment>
<protein>
    <recommendedName>
        <fullName evidence="4">PNPLA domain-containing protein</fullName>
    </recommendedName>
</protein>
<feature type="compositionally biased region" description="Pro residues" evidence="3">
    <location>
        <begin position="703"/>
        <end position="714"/>
    </location>
</feature>
<gene>
    <name evidence="5" type="ORF">VC83_08354</name>
</gene>
<dbReference type="GO" id="GO:0016020">
    <property type="term" value="C:membrane"/>
    <property type="evidence" value="ECO:0007669"/>
    <property type="project" value="TreeGrafter"/>
</dbReference>
<feature type="short sequence motif" description="GXGXXG" evidence="2">
    <location>
        <begin position="134"/>
        <end position="139"/>
    </location>
</feature>
<dbReference type="SUPFAM" id="SSF52151">
    <property type="entry name" value="FabD/lysophospholipase-like"/>
    <property type="match status" value="1"/>
</dbReference>